<organism evidence="1 2">
    <name type="scientific">Acaulospora colombiana</name>
    <dbReference type="NCBI Taxonomy" id="27376"/>
    <lineage>
        <taxon>Eukaryota</taxon>
        <taxon>Fungi</taxon>
        <taxon>Fungi incertae sedis</taxon>
        <taxon>Mucoromycota</taxon>
        <taxon>Glomeromycotina</taxon>
        <taxon>Glomeromycetes</taxon>
        <taxon>Diversisporales</taxon>
        <taxon>Acaulosporaceae</taxon>
        <taxon>Acaulospora</taxon>
    </lineage>
</organism>
<dbReference type="Proteomes" id="UP000789525">
    <property type="component" value="Unassembled WGS sequence"/>
</dbReference>
<name>A0ACA9LQ36_9GLOM</name>
<accession>A0ACA9LQ36</accession>
<reference evidence="1" key="1">
    <citation type="submission" date="2021-06" db="EMBL/GenBank/DDBJ databases">
        <authorList>
            <person name="Kallberg Y."/>
            <person name="Tangrot J."/>
            <person name="Rosling A."/>
        </authorList>
    </citation>
    <scope>NUCLEOTIDE SEQUENCE</scope>
    <source>
        <strain evidence="1">CL356</strain>
    </source>
</reference>
<gene>
    <name evidence="1" type="ORF">ACOLOM_LOCUS4218</name>
</gene>
<protein>
    <submittedName>
        <fullName evidence="1">10070_t:CDS:1</fullName>
    </submittedName>
</protein>
<comment type="caution">
    <text evidence="1">The sequence shown here is derived from an EMBL/GenBank/DDBJ whole genome shotgun (WGS) entry which is preliminary data.</text>
</comment>
<dbReference type="EMBL" id="CAJVPT010006775">
    <property type="protein sequence ID" value="CAG8534597.1"/>
    <property type="molecule type" value="Genomic_DNA"/>
</dbReference>
<sequence length="270" mass="31561">MPKFKVHIVGKDKAFVWDAEGIVTLINEEGSHRSPTNSQIEVFNKQILENEGFQLQKYLHSKEEKKKMIKLARKEKHEHENSESKENEQGQNDDTRDYAQDAQRRLHEDNLRCLINEQSSKELPKRIKTQTKGFVPAITIKTKSDSFAWYDDNAHGFDSLEAARKSNFWTWPQTEKEEHRYKVFCDLWKKGYYITSGVKFGGDYLLYSDDPLRQHSHFIATILDMNRVISPLDIVTFGRLGTAVKKSYMLCSWDQNLNKPTYVCVEWAGF</sequence>
<keyword evidence="2" id="KW-1185">Reference proteome</keyword>
<evidence type="ECO:0000313" key="1">
    <source>
        <dbReference type="EMBL" id="CAG8534597.1"/>
    </source>
</evidence>
<evidence type="ECO:0000313" key="2">
    <source>
        <dbReference type="Proteomes" id="UP000789525"/>
    </source>
</evidence>
<proteinExistence type="predicted"/>